<proteinExistence type="predicted"/>
<accession>A0AC58HY41</accession>
<keyword evidence="1" id="KW-1185">Reference proteome</keyword>
<reference evidence="2" key="1">
    <citation type="submission" date="2025-08" db="UniProtKB">
        <authorList>
            <consortium name="RefSeq"/>
        </authorList>
    </citation>
    <scope>IDENTIFICATION</scope>
    <source>
        <strain evidence="2">Tuebingen</strain>
        <tissue evidence="2">Fibroblasts and whole tissue</tissue>
    </source>
</reference>
<evidence type="ECO:0000313" key="1">
    <source>
        <dbReference type="Proteomes" id="UP000000437"/>
    </source>
</evidence>
<sequence>MAINLLLNFLLFLLTAKTGFSAEISKFVQTGASVQLDLQTQPLDLDDITWKNEKTEKVFKYNYELKKIRPFPPYQDRIEFNESSFSLTMKNMQKTDSGLYTVTITGASSIDIVDVYRVSVIDAVEAPVLTVNSNSSDSCTVNFTCKTQDLIINSSYQINACSPEKVISQKNYTLILSLHCSEESIICNYSNPVSWKEDKIDKQLCVKNNVNEAQDAQLSLEWLGFLAAPILIGIILAVWFYRKRTGTQDVSDTVYAQVEGQEMKTINSDDHTYDAPDRRQTLTQEEMEVNNPTTTYCRVGQHQKPTNPIETTSGNTIYSSVCKQPPKIQTAISADDTKN</sequence>
<protein>
    <submittedName>
        <fullName evidence="2">Uncharacterized protein isoform X1</fullName>
    </submittedName>
</protein>
<organism evidence="1 2">
    <name type="scientific">Danio rerio</name>
    <name type="common">Zebrafish</name>
    <name type="synonym">Brachydanio rerio</name>
    <dbReference type="NCBI Taxonomy" id="7955"/>
    <lineage>
        <taxon>Eukaryota</taxon>
        <taxon>Metazoa</taxon>
        <taxon>Chordata</taxon>
        <taxon>Craniata</taxon>
        <taxon>Vertebrata</taxon>
        <taxon>Euteleostomi</taxon>
        <taxon>Actinopterygii</taxon>
        <taxon>Neopterygii</taxon>
        <taxon>Teleostei</taxon>
        <taxon>Ostariophysi</taxon>
        <taxon>Cypriniformes</taxon>
        <taxon>Danionidae</taxon>
        <taxon>Danioninae</taxon>
        <taxon>Danio</taxon>
    </lineage>
</organism>
<dbReference type="RefSeq" id="XP_073786894.1">
    <property type="nucleotide sequence ID" value="XM_073930793.1"/>
</dbReference>
<dbReference type="Proteomes" id="UP000000437">
    <property type="component" value="Chromosome 2"/>
</dbReference>
<name>A0AC58HY41_DANRE</name>
<gene>
    <name evidence="2" type="primary">LOC110437901</name>
</gene>
<evidence type="ECO:0000313" key="2">
    <source>
        <dbReference type="RefSeq" id="XP_073786894.1"/>
    </source>
</evidence>